<comment type="caution">
    <text evidence="8">The sequence shown here is derived from an EMBL/GenBank/DDBJ whole genome shotgun (WGS) entry which is preliminary data.</text>
</comment>
<dbReference type="CDD" id="cd04878">
    <property type="entry name" value="ACT_AHAS"/>
    <property type="match status" value="1"/>
</dbReference>
<evidence type="ECO:0000259" key="7">
    <source>
        <dbReference type="PROSITE" id="PS51671"/>
    </source>
</evidence>
<feature type="domain" description="ACT" evidence="7">
    <location>
        <begin position="93"/>
        <end position="167"/>
    </location>
</feature>
<dbReference type="InterPro" id="IPR002912">
    <property type="entry name" value="ACT_dom"/>
</dbReference>
<comment type="similarity">
    <text evidence="3">Belongs to the acetolactate synthase small subunit family.</text>
</comment>
<name>A0AAW0GGK4_9APHY</name>
<proteinExistence type="inferred from homology"/>
<dbReference type="InterPro" id="IPR039557">
    <property type="entry name" value="AHAS_ACT"/>
</dbReference>
<reference evidence="8 9" key="1">
    <citation type="submission" date="2022-09" db="EMBL/GenBank/DDBJ databases">
        <authorList>
            <person name="Palmer J.M."/>
        </authorList>
    </citation>
    <scope>NUCLEOTIDE SEQUENCE [LARGE SCALE GENOMIC DNA]</scope>
    <source>
        <strain evidence="8 9">DSM 7382</strain>
    </source>
</reference>
<dbReference type="InterPro" id="IPR004789">
    <property type="entry name" value="Acetalactate_synth_ssu"/>
</dbReference>
<dbReference type="GO" id="GO:0005948">
    <property type="term" value="C:acetolactate synthase complex"/>
    <property type="evidence" value="ECO:0007669"/>
    <property type="project" value="TreeGrafter"/>
</dbReference>
<comment type="pathway">
    <text evidence="1">Amino-acid biosynthesis; L-isoleucine biosynthesis; L-isoleucine from 2-oxobutanoate: step 1/4.</text>
</comment>
<gene>
    <name evidence="8" type="ORF">QCA50_004171</name>
</gene>
<feature type="compositionally biased region" description="Acidic residues" evidence="6">
    <location>
        <begin position="321"/>
        <end position="331"/>
    </location>
</feature>
<dbReference type="Proteomes" id="UP001385951">
    <property type="component" value="Unassembled WGS sequence"/>
</dbReference>
<dbReference type="Pfam" id="PF22629">
    <property type="entry name" value="ACT_AHAS_ss"/>
    <property type="match status" value="1"/>
</dbReference>
<evidence type="ECO:0000256" key="3">
    <source>
        <dbReference type="ARBA" id="ARBA00006341"/>
    </source>
</evidence>
<feature type="compositionally biased region" description="Basic and acidic residues" evidence="6">
    <location>
        <begin position="198"/>
        <end position="218"/>
    </location>
</feature>
<accession>A0AAW0GGK4</accession>
<dbReference type="FunFam" id="3.30.70.260:FF:000001">
    <property type="entry name" value="Acetolactate synthase, small subunit"/>
    <property type="match status" value="1"/>
</dbReference>
<dbReference type="GO" id="GO:1990610">
    <property type="term" value="F:acetolactate synthase regulator activity"/>
    <property type="evidence" value="ECO:0007669"/>
    <property type="project" value="InterPro"/>
</dbReference>
<dbReference type="GO" id="GO:0009082">
    <property type="term" value="P:branched-chain amino acid biosynthetic process"/>
    <property type="evidence" value="ECO:0007669"/>
    <property type="project" value="UniProtKB-KW"/>
</dbReference>
<evidence type="ECO:0000256" key="1">
    <source>
        <dbReference type="ARBA" id="ARBA00004974"/>
    </source>
</evidence>
<evidence type="ECO:0000256" key="2">
    <source>
        <dbReference type="ARBA" id="ARBA00005025"/>
    </source>
</evidence>
<dbReference type="PANTHER" id="PTHR31242:SF2">
    <property type="entry name" value="ACETOLACTATE SYNTHASE SMALL SUBUNIT, MITOCHONDRIAL"/>
    <property type="match status" value="1"/>
</dbReference>
<dbReference type="InterPro" id="IPR045865">
    <property type="entry name" value="ACT-like_dom_sf"/>
</dbReference>
<dbReference type="PANTHER" id="PTHR31242">
    <property type="entry name" value="ACETOLACTATE SYNTHASE SMALL SUBUNIT, MITOCHONDRIAL"/>
    <property type="match status" value="1"/>
</dbReference>
<dbReference type="InterPro" id="IPR053050">
    <property type="entry name" value="ALS_regulatory_subunit"/>
</dbReference>
<dbReference type="PROSITE" id="PS51671">
    <property type="entry name" value="ACT"/>
    <property type="match status" value="1"/>
</dbReference>
<feature type="region of interest" description="Disordered" evidence="6">
    <location>
        <begin position="314"/>
        <end position="340"/>
    </location>
</feature>
<feature type="region of interest" description="Disordered" evidence="6">
    <location>
        <begin position="191"/>
        <end position="218"/>
    </location>
</feature>
<dbReference type="SUPFAM" id="SSF55021">
    <property type="entry name" value="ACT-like"/>
    <property type="match status" value="2"/>
</dbReference>
<dbReference type="NCBIfam" id="TIGR00119">
    <property type="entry name" value="acolac_sm"/>
    <property type="match status" value="1"/>
</dbReference>
<dbReference type="GO" id="GO:0008652">
    <property type="term" value="P:amino acid biosynthetic process"/>
    <property type="evidence" value="ECO:0007669"/>
    <property type="project" value="UniProtKB-KW"/>
</dbReference>
<evidence type="ECO:0000313" key="8">
    <source>
        <dbReference type="EMBL" id="KAK7692541.1"/>
    </source>
</evidence>
<keyword evidence="5" id="KW-0100">Branched-chain amino acid biosynthesis</keyword>
<dbReference type="Gene3D" id="3.30.70.260">
    <property type="match status" value="1"/>
</dbReference>
<keyword evidence="9" id="KW-1185">Reference proteome</keyword>
<evidence type="ECO:0000256" key="5">
    <source>
        <dbReference type="ARBA" id="ARBA00023304"/>
    </source>
</evidence>
<dbReference type="AlphaFoldDB" id="A0AAW0GGK4"/>
<feature type="region of interest" description="Disordered" evidence="6">
    <location>
        <begin position="19"/>
        <end position="45"/>
    </location>
</feature>
<organism evidence="8 9">
    <name type="scientific">Cerrena zonata</name>
    <dbReference type="NCBI Taxonomy" id="2478898"/>
    <lineage>
        <taxon>Eukaryota</taxon>
        <taxon>Fungi</taxon>
        <taxon>Dikarya</taxon>
        <taxon>Basidiomycota</taxon>
        <taxon>Agaricomycotina</taxon>
        <taxon>Agaricomycetes</taxon>
        <taxon>Polyporales</taxon>
        <taxon>Cerrenaceae</taxon>
        <taxon>Cerrena</taxon>
    </lineage>
</organism>
<evidence type="ECO:0000256" key="6">
    <source>
        <dbReference type="SAM" id="MobiDB-lite"/>
    </source>
</evidence>
<keyword evidence="4" id="KW-0028">Amino-acid biosynthesis</keyword>
<dbReference type="EMBL" id="JASBNA010000004">
    <property type="protein sequence ID" value="KAK7692541.1"/>
    <property type="molecule type" value="Genomic_DNA"/>
</dbReference>
<protein>
    <recommendedName>
        <fullName evidence="7">ACT domain-containing protein</fullName>
    </recommendedName>
</protein>
<dbReference type="Gene3D" id="3.30.70.1150">
    <property type="entry name" value="ACT-like. Chain A, domain 2"/>
    <property type="match status" value="1"/>
</dbReference>
<sequence>MLALRAKAAARSALKPRLFSSTALRRSDSENVPKPPPPIDDSTSALDYKRIVRTRPPPLPEMDLPRSRTAEEAVTNILYNTPPPSLQPFKTHVLNCLVQNEPGVLSRVSGILAGRGFNIDSLVVCRTEIRDLSRMCLVLRGQDGVVEQARRQLEDLVPVWAVLDYTNTNCIQRELLLAKVSILGPEYLEDQYTGGPTHEPRRSLLPDTTSHDPSKMEKEVKLAHNFERGAHPEQDTPAPTPLTPSELLRLKSNNLQSVNVLSSQFGARIVDVSENSVIVELSAKTSRIEAFLSLLKPFGLLESARTGLMVMPRTPLRNPEESDEASADDQVVDASLLPPG</sequence>
<dbReference type="Pfam" id="PF10369">
    <property type="entry name" value="ALS_ss_C"/>
    <property type="match status" value="1"/>
</dbReference>
<comment type="pathway">
    <text evidence="2">Amino-acid biosynthesis; L-valine biosynthesis; L-valine from pyruvate: step 1/4.</text>
</comment>
<evidence type="ECO:0000256" key="4">
    <source>
        <dbReference type="ARBA" id="ARBA00022605"/>
    </source>
</evidence>
<dbReference type="InterPro" id="IPR027271">
    <property type="entry name" value="Acetolactate_synth/TF_NikR_C"/>
</dbReference>
<evidence type="ECO:0000313" key="9">
    <source>
        <dbReference type="Proteomes" id="UP001385951"/>
    </source>
</evidence>
<dbReference type="InterPro" id="IPR054480">
    <property type="entry name" value="AHAS_small-like_ACT"/>
</dbReference>
<dbReference type="GO" id="GO:0042645">
    <property type="term" value="C:mitochondrial nucleoid"/>
    <property type="evidence" value="ECO:0007669"/>
    <property type="project" value="TreeGrafter"/>
</dbReference>
<dbReference type="InterPro" id="IPR019455">
    <property type="entry name" value="Acetolactate_synth_ssu_C"/>
</dbReference>